<evidence type="ECO:0000313" key="2">
    <source>
        <dbReference type="EMBL" id="CAI6341713.1"/>
    </source>
</evidence>
<proteinExistence type="predicted"/>
<gene>
    <name evidence="2" type="ORF">PDIGIT_LOCUS14913</name>
</gene>
<reference evidence="2" key="1">
    <citation type="submission" date="2023-01" db="EMBL/GenBank/DDBJ databases">
        <authorList>
            <person name="Van Ghelder C."/>
            <person name="Rancurel C."/>
        </authorList>
    </citation>
    <scope>NUCLEOTIDE SEQUENCE</scope>
    <source>
        <strain evidence="2">CNCM I-4278</strain>
    </source>
</reference>
<dbReference type="AlphaFoldDB" id="A0A9W4UWM5"/>
<dbReference type="InterPro" id="IPR036396">
    <property type="entry name" value="Cyt_P450_sf"/>
</dbReference>
<dbReference type="PANTHER" id="PTHR24305">
    <property type="entry name" value="CYTOCHROME P450"/>
    <property type="match status" value="1"/>
</dbReference>
<dbReference type="GO" id="GO:0005506">
    <property type="term" value="F:iron ion binding"/>
    <property type="evidence" value="ECO:0007669"/>
    <property type="project" value="InterPro"/>
</dbReference>
<keyword evidence="1" id="KW-0479">Metal-binding</keyword>
<dbReference type="OrthoDB" id="10029320at2759"/>
<dbReference type="PRINTS" id="PR00385">
    <property type="entry name" value="P450"/>
</dbReference>
<dbReference type="GO" id="GO:0004497">
    <property type="term" value="F:monooxygenase activity"/>
    <property type="evidence" value="ECO:0007669"/>
    <property type="project" value="InterPro"/>
</dbReference>
<dbReference type="EMBL" id="CAOQHR010000012">
    <property type="protein sequence ID" value="CAI6341713.1"/>
    <property type="molecule type" value="Genomic_DNA"/>
</dbReference>
<dbReference type="Pfam" id="PF00067">
    <property type="entry name" value="p450"/>
    <property type="match status" value="1"/>
</dbReference>
<organism evidence="2 3">
    <name type="scientific">Periconia digitata</name>
    <dbReference type="NCBI Taxonomy" id="1303443"/>
    <lineage>
        <taxon>Eukaryota</taxon>
        <taxon>Fungi</taxon>
        <taxon>Dikarya</taxon>
        <taxon>Ascomycota</taxon>
        <taxon>Pezizomycotina</taxon>
        <taxon>Dothideomycetes</taxon>
        <taxon>Pleosporomycetidae</taxon>
        <taxon>Pleosporales</taxon>
        <taxon>Massarineae</taxon>
        <taxon>Periconiaceae</taxon>
        <taxon>Periconia</taxon>
    </lineage>
</organism>
<evidence type="ECO:0000256" key="1">
    <source>
        <dbReference type="PIRSR" id="PIRSR602401-1"/>
    </source>
</evidence>
<comment type="cofactor">
    <cofactor evidence="1">
        <name>heme</name>
        <dbReference type="ChEBI" id="CHEBI:30413"/>
    </cofactor>
</comment>
<dbReference type="InterPro" id="IPR002401">
    <property type="entry name" value="Cyt_P450_E_grp-I"/>
</dbReference>
<keyword evidence="3" id="KW-1185">Reference proteome</keyword>
<dbReference type="Proteomes" id="UP001152607">
    <property type="component" value="Unassembled WGS sequence"/>
</dbReference>
<protein>
    <recommendedName>
        <fullName evidence="4">Cytochrome P450</fullName>
    </recommendedName>
</protein>
<dbReference type="GO" id="GO:0020037">
    <property type="term" value="F:heme binding"/>
    <property type="evidence" value="ECO:0007669"/>
    <property type="project" value="InterPro"/>
</dbReference>
<evidence type="ECO:0008006" key="4">
    <source>
        <dbReference type="Google" id="ProtNLM"/>
    </source>
</evidence>
<accession>A0A9W4UWM5</accession>
<dbReference type="InterPro" id="IPR050121">
    <property type="entry name" value="Cytochrome_P450_monoxygenase"/>
</dbReference>
<sequence length="561" mass="62945">MMTLTYSISALLLAFAWLAYGWLYNWRFRTYKHIPSYYPPSLFMGNLATIGTAVAQLKDPRRHTDYAFEKLWKDAGYPQITLLDLRPLNPPLLLVASHEVAEQISKASKEHTWSVTKSPTMGALLDMIGKKSILVAEGDTWRALRRRFNAGFAPQHLMTLMPVILQKVDRFVAKLDALAISGAEAEMEPLCTNLTFDIIGDVICNLDLKAQDTDSGGHEVVYFFKRLLATYAGQSRLPSLTNLMLRIRRRYYATKADASIKKCIKNSFADVKIAQETGVKDSRNRSVLSLALKDTNDLTSEDLQIAADQVKSFFFAGHDTTSILLQRLFHELSCNPKCLEALRAEHDAVFGEEDPRSVLLSEPEHTMKQLTYTSACIKEALRLWPPAGTARLSVPEKGFKVRLEDGSEVCVDGTILYHNHFLIQRDPRVYGDTACKFVPERWLGNTSTAAADEGEHCVETDDQKIPISAWRPFERGPRNCIGQELANLEARVILACVIRKFDFIKLGAGAVLNDEKGQPIVDEGGRYKTNGELFSVSALSEDHYRDNADSDIDPCHYCKAL</sequence>
<dbReference type="Gene3D" id="1.10.630.10">
    <property type="entry name" value="Cytochrome P450"/>
    <property type="match status" value="1"/>
</dbReference>
<dbReference type="SUPFAM" id="SSF48264">
    <property type="entry name" value="Cytochrome P450"/>
    <property type="match status" value="1"/>
</dbReference>
<keyword evidence="1" id="KW-0349">Heme</keyword>
<dbReference type="PANTHER" id="PTHR24305:SF222">
    <property type="entry name" value="CYTOCHROME P450 MONOOXYGENASE STCS"/>
    <property type="match status" value="1"/>
</dbReference>
<dbReference type="InterPro" id="IPR001128">
    <property type="entry name" value="Cyt_P450"/>
</dbReference>
<dbReference type="PRINTS" id="PR00463">
    <property type="entry name" value="EP450I"/>
</dbReference>
<name>A0A9W4UWM5_9PLEO</name>
<dbReference type="GO" id="GO:0016705">
    <property type="term" value="F:oxidoreductase activity, acting on paired donors, with incorporation or reduction of molecular oxygen"/>
    <property type="evidence" value="ECO:0007669"/>
    <property type="project" value="InterPro"/>
</dbReference>
<feature type="binding site" description="axial binding residue" evidence="1">
    <location>
        <position position="480"/>
    </location>
    <ligand>
        <name>heme</name>
        <dbReference type="ChEBI" id="CHEBI:30413"/>
    </ligand>
    <ligandPart>
        <name>Fe</name>
        <dbReference type="ChEBI" id="CHEBI:18248"/>
    </ligandPart>
</feature>
<comment type="caution">
    <text evidence="2">The sequence shown here is derived from an EMBL/GenBank/DDBJ whole genome shotgun (WGS) entry which is preliminary data.</text>
</comment>
<evidence type="ECO:0000313" key="3">
    <source>
        <dbReference type="Proteomes" id="UP001152607"/>
    </source>
</evidence>
<dbReference type="CDD" id="cd11051">
    <property type="entry name" value="CYP59-like"/>
    <property type="match status" value="1"/>
</dbReference>
<keyword evidence="1" id="KW-0408">Iron</keyword>